<dbReference type="InterPro" id="IPR029063">
    <property type="entry name" value="SAM-dependent_MTases_sf"/>
</dbReference>
<comment type="catalytic activity">
    <reaction evidence="1 7">
        <text>guanosine(46) in tRNA + S-adenosyl-L-methionine = N(7)-methylguanosine(46) in tRNA + S-adenosyl-L-homocysteine</text>
        <dbReference type="Rhea" id="RHEA:42708"/>
        <dbReference type="Rhea" id="RHEA-COMP:10188"/>
        <dbReference type="Rhea" id="RHEA-COMP:10189"/>
        <dbReference type="ChEBI" id="CHEBI:57856"/>
        <dbReference type="ChEBI" id="CHEBI:59789"/>
        <dbReference type="ChEBI" id="CHEBI:74269"/>
        <dbReference type="ChEBI" id="CHEBI:74480"/>
        <dbReference type="EC" id="2.1.1.33"/>
    </reaction>
</comment>
<evidence type="ECO:0000256" key="8">
    <source>
        <dbReference type="SAM" id="MobiDB-lite"/>
    </source>
</evidence>
<evidence type="ECO:0000313" key="10">
    <source>
        <dbReference type="Proteomes" id="UP000033220"/>
    </source>
</evidence>
<organism evidence="9 10">
    <name type="scientific">Pararhodospirillum photometricum DSM 122</name>
    <dbReference type="NCBI Taxonomy" id="1150469"/>
    <lineage>
        <taxon>Bacteria</taxon>
        <taxon>Pseudomonadati</taxon>
        <taxon>Pseudomonadota</taxon>
        <taxon>Alphaproteobacteria</taxon>
        <taxon>Rhodospirillales</taxon>
        <taxon>Rhodospirillaceae</taxon>
        <taxon>Pararhodospirillum</taxon>
    </lineage>
</organism>
<dbReference type="RefSeq" id="WP_014413454.1">
    <property type="nucleotide sequence ID" value="NC_017059.1"/>
</dbReference>
<keyword evidence="6 7" id="KW-0819">tRNA processing</keyword>
<proteinExistence type="inferred from homology"/>
<dbReference type="HOGENOM" id="CLU_050910_0_3_5"/>
<dbReference type="AlphaFoldDB" id="H6SMD1"/>
<feature type="binding site" evidence="7">
    <location>
        <position position="145"/>
    </location>
    <ligand>
        <name>S-adenosyl-L-methionine</name>
        <dbReference type="ChEBI" id="CHEBI:59789"/>
    </ligand>
</feature>
<evidence type="ECO:0000256" key="3">
    <source>
        <dbReference type="ARBA" id="ARBA00022603"/>
    </source>
</evidence>
<evidence type="ECO:0000256" key="2">
    <source>
        <dbReference type="ARBA" id="ARBA00003015"/>
    </source>
</evidence>
<comment type="function">
    <text evidence="2 7">Catalyzes the formation of N(7)-methylguanine at position 46 (m7G46) in tRNA.</text>
</comment>
<dbReference type="Proteomes" id="UP000033220">
    <property type="component" value="Chromosome DSM 122"/>
</dbReference>
<feature type="binding site" evidence="7">
    <location>
        <position position="71"/>
    </location>
    <ligand>
        <name>S-adenosyl-L-methionine</name>
        <dbReference type="ChEBI" id="CHEBI:59789"/>
    </ligand>
</feature>
<evidence type="ECO:0000256" key="7">
    <source>
        <dbReference type="HAMAP-Rule" id="MF_01057"/>
    </source>
</evidence>
<dbReference type="EMBL" id="HE663493">
    <property type="protein sequence ID" value="CCG06814.1"/>
    <property type="molecule type" value="Genomic_DNA"/>
</dbReference>
<comment type="similarity">
    <text evidence="7">Belongs to the class I-like SAM-binding methyltransferase superfamily. TrmB family.</text>
</comment>
<dbReference type="SUPFAM" id="SSF53335">
    <property type="entry name" value="S-adenosyl-L-methionine-dependent methyltransferases"/>
    <property type="match status" value="1"/>
</dbReference>
<evidence type="ECO:0000256" key="5">
    <source>
        <dbReference type="ARBA" id="ARBA00022691"/>
    </source>
</evidence>
<feature type="binding site" evidence="7">
    <location>
        <position position="149"/>
    </location>
    <ligand>
        <name>substrate</name>
    </ligand>
</feature>
<comment type="caution">
    <text evidence="7">Lacks conserved residue(s) required for the propagation of feature annotation.</text>
</comment>
<feature type="region of interest" description="Disordered" evidence="8">
    <location>
        <begin position="1"/>
        <end position="23"/>
    </location>
</feature>
<dbReference type="STRING" id="1150469.RSPPHO_00188"/>
<feature type="binding site" evidence="7">
    <location>
        <position position="181"/>
    </location>
    <ligand>
        <name>substrate</name>
    </ligand>
</feature>
<dbReference type="NCBIfam" id="TIGR00091">
    <property type="entry name" value="tRNA (guanosine(46)-N7)-methyltransferase TrmB"/>
    <property type="match status" value="1"/>
</dbReference>
<dbReference type="EC" id="2.1.1.33" evidence="7"/>
<evidence type="ECO:0000256" key="1">
    <source>
        <dbReference type="ARBA" id="ARBA00000142"/>
    </source>
</evidence>
<comment type="pathway">
    <text evidence="7">tRNA modification; N(7)-methylguanine-tRNA biosynthesis.</text>
</comment>
<dbReference type="OrthoDB" id="9802090at2"/>
<keyword evidence="5 7" id="KW-0949">S-adenosyl-L-methionine</keyword>
<evidence type="ECO:0000256" key="6">
    <source>
        <dbReference type="ARBA" id="ARBA00022694"/>
    </source>
</evidence>
<dbReference type="PANTHER" id="PTHR23417">
    <property type="entry name" value="3-DEOXY-D-MANNO-OCTULOSONIC-ACID TRANSFERASE/TRNA GUANINE-N 7 - -METHYLTRANSFERASE"/>
    <property type="match status" value="1"/>
</dbReference>
<dbReference type="Pfam" id="PF02390">
    <property type="entry name" value="Methyltransf_4"/>
    <property type="match status" value="1"/>
</dbReference>
<dbReference type="KEGG" id="rpm:RSPPHO_00188"/>
<dbReference type="GO" id="GO:0008176">
    <property type="term" value="F:tRNA (guanine(46)-N7)-methyltransferase activity"/>
    <property type="evidence" value="ECO:0007669"/>
    <property type="project" value="UniProtKB-UniRule"/>
</dbReference>
<name>H6SMD1_PARPM</name>
<keyword evidence="3 7" id="KW-0489">Methyltransferase</keyword>
<gene>
    <name evidence="7 9" type="primary">trmB</name>
    <name evidence="9" type="ORF">RSPPHO_00188</name>
</gene>
<dbReference type="PATRIC" id="fig|1150469.3.peg.237"/>
<keyword evidence="10" id="KW-1185">Reference proteome</keyword>
<feature type="compositionally biased region" description="Basic and acidic residues" evidence="8">
    <location>
        <begin position="1"/>
        <end position="19"/>
    </location>
</feature>
<dbReference type="PANTHER" id="PTHR23417:SF14">
    <property type="entry name" value="PENTACOTRIPEPTIDE-REPEAT REGION OF PRORP DOMAIN-CONTAINING PROTEIN"/>
    <property type="match status" value="1"/>
</dbReference>
<dbReference type="Gene3D" id="3.40.50.150">
    <property type="entry name" value="Vaccinia Virus protein VP39"/>
    <property type="match status" value="1"/>
</dbReference>
<evidence type="ECO:0000256" key="4">
    <source>
        <dbReference type="ARBA" id="ARBA00022679"/>
    </source>
</evidence>
<dbReference type="HAMAP" id="MF_01057">
    <property type="entry name" value="tRNA_methyltr_TrmB"/>
    <property type="match status" value="1"/>
</dbReference>
<dbReference type="PROSITE" id="PS51625">
    <property type="entry name" value="SAM_MT_TRMB"/>
    <property type="match status" value="1"/>
</dbReference>
<dbReference type="GO" id="GO:0043527">
    <property type="term" value="C:tRNA methyltransferase complex"/>
    <property type="evidence" value="ECO:0007669"/>
    <property type="project" value="TreeGrafter"/>
</dbReference>
<protein>
    <recommendedName>
        <fullName evidence="7">tRNA (guanine-N(7)-)-methyltransferase</fullName>
        <ecNumber evidence="7">2.1.1.33</ecNumber>
    </recommendedName>
    <alternativeName>
        <fullName evidence="7">tRNA (guanine(46)-N(7))-methyltransferase</fullName>
    </alternativeName>
    <alternativeName>
        <fullName evidence="7">tRNA(m7G46)-methyltransferase</fullName>
    </alternativeName>
</protein>
<reference evidence="9 10" key="1">
    <citation type="submission" date="2012-02" db="EMBL/GenBank/DDBJ databases">
        <title>Shotgun genome sequence of Phaeospirillum photometricum DSM 122.</title>
        <authorList>
            <person name="Duquesne K."/>
            <person name="Sturgis J."/>
        </authorList>
    </citation>
    <scope>NUCLEOTIDE SEQUENCE [LARGE SCALE GENOMIC DNA]</scope>
    <source>
        <strain evidence="10">DSM122</strain>
    </source>
</reference>
<feature type="binding site" evidence="7">
    <location>
        <begin position="219"/>
        <end position="222"/>
    </location>
    <ligand>
        <name>substrate</name>
    </ligand>
</feature>
<dbReference type="eggNOG" id="COG0220">
    <property type="taxonomic scope" value="Bacteria"/>
</dbReference>
<sequence>MPERPETPRTSSGDDERFYGRRKGKPLRAGRQKLFDTLLPALTVPLAGLAEGETLDPQTLFSPPRQALWLEIGFGGGEHLVAQAEAHPEVGVIGAEVFEYGVGKALSLIDAAGVRNIRVWPEDVRALLTRLPEACLDRLFVLFPDPWPKTRHARRRMIQPARLDLFAALLKDGGELRVASDDAGYVRWTLQHATAHPLFRWTATGPGDWRDPPADWVQTRYEAKALAAGRRPAYLVFQRLPRPTP</sequence>
<feature type="binding site" evidence="7">
    <location>
        <position position="123"/>
    </location>
    <ligand>
        <name>S-adenosyl-L-methionine</name>
        <dbReference type="ChEBI" id="CHEBI:59789"/>
    </ligand>
</feature>
<accession>H6SMD1</accession>
<evidence type="ECO:0000313" key="9">
    <source>
        <dbReference type="EMBL" id="CCG06814.1"/>
    </source>
</evidence>
<dbReference type="InterPro" id="IPR003358">
    <property type="entry name" value="tRNA_(Gua-N-7)_MeTrfase_Trmb"/>
</dbReference>
<dbReference type="UniPathway" id="UPA00989"/>
<dbReference type="InterPro" id="IPR055361">
    <property type="entry name" value="tRNA_methyltr_TrmB_bact"/>
</dbReference>
<keyword evidence="4 7" id="KW-0808">Transferase</keyword>
<feature type="binding site" evidence="7">
    <location>
        <position position="96"/>
    </location>
    <ligand>
        <name>S-adenosyl-L-methionine</name>
        <dbReference type="ChEBI" id="CHEBI:59789"/>
    </ligand>
</feature>